<dbReference type="InterPro" id="IPR002938">
    <property type="entry name" value="FAD-bd"/>
</dbReference>
<evidence type="ECO:0000259" key="2">
    <source>
        <dbReference type="Pfam" id="PF01494"/>
    </source>
</evidence>
<dbReference type="NCBIfam" id="NF004829">
    <property type="entry name" value="PRK06183.1-3"/>
    <property type="match status" value="1"/>
</dbReference>
<dbReference type="Gene3D" id="3.50.50.60">
    <property type="entry name" value="FAD/NAD(P)-binding domain"/>
    <property type="match status" value="1"/>
</dbReference>
<dbReference type="Proteomes" id="UP000543598">
    <property type="component" value="Unassembled WGS sequence"/>
</dbReference>
<keyword evidence="4" id="KW-1185">Reference proteome</keyword>
<name>A0A7Y2M0H6_9MICO</name>
<sequence length="509" mass="54625">MTDADVAIVGYGPVGQSLAILLGRLGWRVVAFDRQPELYPLPRACHLDHEAMRILQAMGIADAVHEAIVPAREYLLLRADLSVLSDLPRGWRTPTGWEASYHFFQPDIEGIFDRAATSTPGVRIRQGVEVRTIESTAQEVVLTVGAPGSPGTETVRATFAIGADGANSFVRRALGIGEEDLGFEATWVVNDVEVHEGRSLPDVPDTGQVLDPAQPRHMAWLGGRHYRWEFMLSPGADPVQAAAPEAVWPTLSRWVDPSTADLLRSAAYTFRSLVADTFRSGRVMLAGDAAHLMPPFMGQGMVSGMRDAATLAWMLDLVLRGSAPVAFLDAYTRSRRPHVLAFIRQSMEVGLLVCETDPVKAAARDRVLAAQIETPPPFQPAVTAFVGDHPLAGTIAVQPRIANRDGRLLDDVLGFRFALLSPAAIDVGADVAAALRRLGAATAVIRPRGSAPSEGDLVEADRRFTDWLAASGADWVLVRPDGYVATAGAGAESLEESLASLWGEIAVAA</sequence>
<evidence type="ECO:0000313" key="3">
    <source>
        <dbReference type="EMBL" id="NNH03947.1"/>
    </source>
</evidence>
<dbReference type="Gene3D" id="3.30.70.2450">
    <property type="match status" value="1"/>
</dbReference>
<dbReference type="GO" id="GO:0008688">
    <property type="term" value="F:3-(3-hydroxyphenyl)propionate hydroxylase activity"/>
    <property type="evidence" value="ECO:0007669"/>
    <property type="project" value="TreeGrafter"/>
</dbReference>
<keyword evidence="1" id="KW-0560">Oxidoreductase</keyword>
<dbReference type="PRINTS" id="PR00420">
    <property type="entry name" value="RNGMNOXGNASE"/>
</dbReference>
<evidence type="ECO:0000313" key="4">
    <source>
        <dbReference type="Proteomes" id="UP000543598"/>
    </source>
</evidence>
<dbReference type="InterPro" id="IPR036188">
    <property type="entry name" value="FAD/NAD-bd_sf"/>
</dbReference>
<reference evidence="3 4" key="1">
    <citation type="submission" date="2020-05" db="EMBL/GenBank/DDBJ databases">
        <title>MicrobeNet Type strains.</title>
        <authorList>
            <person name="Nicholson A.C."/>
        </authorList>
    </citation>
    <scope>NUCLEOTIDE SEQUENCE [LARGE SCALE GENOMIC DNA]</scope>
    <source>
        <strain evidence="3 4">JCM 14282</strain>
    </source>
</reference>
<dbReference type="SUPFAM" id="SSF51905">
    <property type="entry name" value="FAD/NAD(P)-binding domain"/>
    <property type="match status" value="1"/>
</dbReference>
<dbReference type="Pfam" id="PF01494">
    <property type="entry name" value="FAD_binding_3"/>
    <property type="match status" value="1"/>
</dbReference>
<dbReference type="Gene3D" id="3.40.30.120">
    <property type="match status" value="1"/>
</dbReference>
<dbReference type="RefSeq" id="WP_167035684.1">
    <property type="nucleotide sequence ID" value="NZ_BAAANA010000002.1"/>
</dbReference>
<dbReference type="PANTHER" id="PTHR43476:SF3">
    <property type="entry name" value="FAD-BINDING MONOOXYGENASE"/>
    <property type="match status" value="1"/>
</dbReference>
<dbReference type="GO" id="GO:0019622">
    <property type="term" value="P:3-(3-hydroxy)phenylpropionate catabolic process"/>
    <property type="evidence" value="ECO:0007669"/>
    <property type="project" value="TreeGrafter"/>
</dbReference>
<organism evidence="3 4">
    <name type="scientific">Microbacterium ulmi</name>
    <dbReference type="NCBI Taxonomy" id="179095"/>
    <lineage>
        <taxon>Bacteria</taxon>
        <taxon>Bacillati</taxon>
        <taxon>Actinomycetota</taxon>
        <taxon>Actinomycetes</taxon>
        <taxon>Micrococcales</taxon>
        <taxon>Microbacteriaceae</taxon>
        <taxon>Microbacterium</taxon>
    </lineage>
</organism>
<gene>
    <name evidence="3" type="ORF">HLA99_08805</name>
</gene>
<dbReference type="EMBL" id="JABEMB010000010">
    <property type="protein sequence ID" value="NNH03947.1"/>
    <property type="molecule type" value="Genomic_DNA"/>
</dbReference>
<comment type="caution">
    <text evidence="3">The sequence shown here is derived from an EMBL/GenBank/DDBJ whole genome shotgun (WGS) entry which is preliminary data.</text>
</comment>
<feature type="domain" description="FAD-binding" evidence="2">
    <location>
        <begin position="3"/>
        <end position="345"/>
    </location>
</feature>
<dbReference type="AlphaFoldDB" id="A0A7Y2M0H6"/>
<protein>
    <submittedName>
        <fullName evidence="3">Bifunctional 3-(3-hydroxy-phenyl)propionate/3-hydroxycinnamic acid hydroxylase</fullName>
    </submittedName>
</protein>
<proteinExistence type="predicted"/>
<accession>A0A7Y2M0H6</accession>
<dbReference type="InterPro" id="IPR050631">
    <property type="entry name" value="PheA/TfdB_FAD_monoxygenase"/>
</dbReference>
<evidence type="ECO:0000256" key="1">
    <source>
        <dbReference type="ARBA" id="ARBA00023002"/>
    </source>
</evidence>
<dbReference type="PANTHER" id="PTHR43476">
    <property type="entry name" value="3-(3-HYDROXY-PHENYL)PROPIONATE/3-HYDROXYCINNAMIC ACID HYDROXYLASE"/>
    <property type="match status" value="1"/>
</dbReference>
<dbReference type="GO" id="GO:0071949">
    <property type="term" value="F:FAD binding"/>
    <property type="evidence" value="ECO:0007669"/>
    <property type="project" value="InterPro"/>
</dbReference>